<dbReference type="InterPro" id="IPR008254">
    <property type="entry name" value="Flavodoxin/NO_synth"/>
</dbReference>
<dbReference type="GO" id="GO:0010181">
    <property type="term" value="F:FMN binding"/>
    <property type="evidence" value="ECO:0007669"/>
    <property type="project" value="InterPro"/>
</dbReference>
<dbReference type="PANTHER" id="PTHR19384">
    <property type="entry name" value="NITRIC OXIDE SYNTHASE-RELATED"/>
    <property type="match status" value="1"/>
</dbReference>
<dbReference type="SUPFAM" id="SSF52218">
    <property type="entry name" value="Flavoproteins"/>
    <property type="match status" value="1"/>
</dbReference>
<dbReference type="Gene3D" id="3.40.50.360">
    <property type="match status" value="1"/>
</dbReference>
<gene>
    <name evidence="3" type="ORF">PVAP13_9NG688714</name>
</gene>
<proteinExistence type="predicted"/>
<dbReference type="EMBL" id="CM029054">
    <property type="protein sequence ID" value="KAG2541588.1"/>
    <property type="molecule type" value="Genomic_DNA"/>
</dbReference>
<name>A0A8T0MXX7_PANVG</name>
<dbReference type="InterPro" id="IPR001094">
    <property type="entry name" value="Flavdoxin-like"/>
</dbReference>
<evidence type="ECO:0000313" key="4">
    <source>
        <dbReference type="Proteomes" id="UP000823388"/>
    </source>
</evidence>
<protein>
    <recommendedName>
        <fullName evidence="2">Flavodoxin-like domain-containing protein</fullName>
    </recommendedName>
</protein>
<keyword evidence="1" id="KW-0285">Flavoprotein</keyword>
<dbReference type="AlphaFoldDB" id="A0A8T0MXX7"/>
<accession>A0A8T0MXX7</accession>
<dbReference type="GO" id="GO:0005829">
    <property type="term" value="C:cytosol"/>
    <property type="evidence" value="ECO:0007669"/>
    <property type="project" value="TreeGrafter"/>
</dbReference>
<evidence type="ECO:0000256" key="1">
    <source>
        <dbReference type="ARBA" id="ARBA00022630"/>
    </source>
</evidence>
<feature type="non-terminal residue" evidence="3">
    <location>
        <position position="102"/>
    </location>
</feature>
<evidence type="ECO:0000313" key="3">
    <source>
        <dbReference type="EMBL" id="KAG2541588.1"/>
    </source>
</evidence>
<comment type="caution">
    <text evidence="3">The sequence shown here is derived from an EMBL/GenBank/DDBJ whole genome shotgun (WGS) entry which is preliminary data.</text>
</comment>
<dbReference type="PRINTS" id="PR00369">
    <property type="entry name" value="FLAVODOXIN"/>
</dbReference>
<dbReference type="PROSITE" id="PS50902">
    <property type="entry name" value="FLAVODOXIN_LIKE"/>
    <property type="match status" value="1"/>
</dbReference>
<reference evidence="3" key="1">
    <citation type="submission" date="2020-05" db="EMBL/GenBank/DDBJ databases">
        <title>WGS assembly of Panicum virgatum.</title>
        <authorList>
            <person name="Lovell J.T."/>
            <person name="Jenkins J."/>
            <person name="Shu S."/>
            <person name="Juenger T.E."/>
            <person name="Schmutz J."/>
        </authorList>
    </citation>
    <scope>NUCLEOTIDE SEQUENCE</scope>
    <source>
        <strain evidence="3">AP13</strain>
    </source>
</reference>
<dbReference type="GO" id="GO:0016491">
    <property type="term" value="F:oxidoreductase activity"/>
    <property type="evidence" value="ECO:0007669"/>
    <property type="project" value="TreeGrafter"/>
</dbReference>
<dbReference type="Proteomes" id="UP000823388">
    <property type="component" value="Chromosome 9N"/>
</dbReference>
<keyword evidence="4" id="KW-1185">Reference proteome</keyword>
<evidence type="ECO:0000259" key="2">
    <source>
        <dbReference type="PROSITE" id="PS50902"/>
    </source>
</evidence>
<organism evidence="3 4">
    <name type="scientific">Panicum virgatum</name>
    <name type="common">Blackwell switchgrass</name>
    <dbReference type="NCBI Taxonomy" id="38727"/>
    <lineage>
        <taxon>Eukaryota</taxon>
        <taxon>Viridiplantae</taxon>
        <taxon>Streptophyta</taxon>
        <taxon>Embryophyta</taxon>
        <taxon>Tracheophyta</taxon>
        <taxon>Spermatophyta</taxon>
        <taxon>Magnoliopsida</taxon>
        <taxon>Liliopsida</taxon>
        <taxon>Poales</taxon>
        <taxon>Poaceae</taxon>
        <taxon>PACMAD clade</taxon>
        <taxon>Panicoideae</taxon>
        <taxon>Panicodae</taxon>
        <taxon>Paniceae</taxon>
        <taxon>Panicinae</taxon>
        <taxon>Panicum</taxon>
        <taxon>Panicum sect. Hiantes</taxon>
    </lineage>
</organism>
<dbReference type="InterPro" id="IPR029039">
    <property type="entry name" value="Flavoprotein-like_sf"/>
</dbReference>
<sequence length="102" mass="11514">MDIFNPSCLPDEGFMIFVESTMGQGDPPDSMKGFWKYLLQKHLGAWWLEGLHYAVFGLGDSGYQKYNSMQFPAKKLDQRLLDLGAKQIIEKGLGDDQHPAGF</sequence>
<dbReference type="PANTHER" id="PTHR19384:SF113">
    <property type="entry name" value="FAD-BINDING FR-TYPE DOMAIN-CONTAINING PROTEIN"/>
    <property type="match status" value="1"/>
</dbReference>
<dbReference type="Pfam" id="PF00258">
    <property type="entry name" value="Flavodoxin_1"/>
    <property type="match status" value="1"/>
</dbReference>
<feature type="domain" description="Flavodoxin-like" evidence="2">
    <location>
        <begin position="1"/>
        <end position="102"/>
    </location>
</feature>
<dbReference type="GO" id="GO:0050660">
    <property type="term" value="F:flavin adenine dinucleotide binding"/>
    <property type="evidence" value="ECO:0007669"/>
    <property type="project" value="TreeGrafter"/>
</dbReference>